<comment type="subcellular location">
    <subcellularLocation>
        <location evidence="1">Cytoplasm</location>
    </subcellularLocation>
</comment>
<dbReference type="InterPro" id="IPR032675">
    <property type="entry name" value="LRR_dom_sf"/>
</dbReference>
<dbReference type="Pfam" id="PF14484">
    <property type="entry name" value="FISNA"/>
    <property type="match status" value="1"/>
</dbReference>
<feature type="compositionally biased region" description="Polar residues" evidence="7">
    <location>
        <begin position="22"/>
        <end position="34"/>
    </location>
</feature>
<feature type="domain" description="NACHT" evidence="8">
    <location>
        <begin position="307"/>
        <end position="441"/>
    </location>
</feature>
<dbReference type="InterPro" id="IPR001611">
    <property type="entry name" value="Leu-rich_rpt"/>
</dbReference>
<dbReference type="Pfam" id="PF17776">
    <property type="entry name" value="NLRC4_HD2"/>
    <property type="match status" value="1"/>
</dbReference>
<dbReference type="GeneID" id="124626087"/>
<dbReference type="PANTHER" id="PTHR24106">
    <property type="entry name" value="NACHT, LRR AND CARD DOMAINS-CONTAINING"/>
    <property type="match status" value="1"/>
</dbReference>
<proteinExistence type="predicted"/>
<keyword evidence="4" id="KW-0677">Repeat</keyword>
<keyword evidence="6" id="KW-0067">ATP-binding</keyword>
<dbReference type="OrthoDB" id="120976at2759"/>
<dbReference type="InterPro" id="IPR027417">
    <property type="entry name" value="P-loop_NTPase"/>
</dbReference>
<dbReference type="Gene3D" id="3.80.10.10">
    <property type="entry name" value="Ribonuclease Inhibitor"/>
    <property type="match status" value="6"/>
</dbReference>
<dbReference type="SMART" id="SM01288">
    <property type="entry name" value="FISNA"/>
    <property type="match status" value="1"/>
</dbReference>
<dbReference type="RefSeq" id="XP_053541661.1">
    <property type="nucleotide sequence ID" value="XM_053685686.1"/>
</dbReference>
<reference evidence="10" key="2">
    <citation type="submission" date="2025-08" db="UniProtKB">
        <authorList>
            <consortium name="RefSeq"/>
        </authorList>
    </citation>
    <scope>IDENTIFICATION</scope>
    <source>
        <tissue evidence="10">Blood</tissue>
    </source>
</reference>
<evidence type="ECO:0000313" key="10">
    <source>
        <dbReference type="RefSeq" id="XP_053541661.1"/>
    </source>
</evidence>
<dbReference type="Gene3D" id="3.40.50.300">
    <property type="entry name" value="P-loop containing nucleotide triphosphate hydrolases"/>
    <property type="match status" value="1"/>
</dbReference>
<dbReference type="InterPro" id="IPR041075">
    <property type="entry name" value="NOD1/2_WH"/>
</dbReference>
<keyword evidence="5" id="KW-0547">Nucleotide-binding</keyword>
<dbReference type="InterPro" id="IPR029495">
    <property type="entry name" value="NACHT-assoc"/>
</dbReference>
<dbReference type="InterPro" id="IPR041267">
    <property type="entry name" value="NLRP_HD2"/>
</dbReference>
<keyword evidence="9" id="KW-1185">Reference proteome</keyword>
<evidence type="ECO:0000256" key="4">
    <source>
        <dbReference type="ARBA" id="ARBA00022737"/>
    </source>
</evidence>
<name>A0A9F7RQJ7_ICTPU</name>
<dbReference type="FunFam" id="3.40.50.300:FF:000210">
    <property type="entry name" value="Si:dkey-16p6.1"/>
    <property type="match status" value="1"/>
</dbReference>
<dbReference type="FunFam" id="3.80.10.10:FF:000604">
    <property type="entry name" value="Si:ch211-156p11.1"/>
    <property type="match status" value="1"/>
</dbReference>
<feature type="compositionally biased region" description="Basic and acidic residues" evidence="7">
    <location>
        <begin position="1"/>
        <end position="10"/>
    </location>
</feature>
<feature type="region of interest" description="Disordered" evidence="7">
    <location>
        <begin position="1"/>
        <end position="40"/>
    </location>
</feature>
<evidence type="ECO:0000256" key="1">
    <source>
        <dbReference type="ARBA" id="ARBA00004496"/>
    </source>
</evidence>
<keyword evidence="3" id="KW-0433">Leucine-rich repeat</keyword>
<organism evidence="9 10">
    <name type="scientific">Ictalurus punctatus</name>
    <name type="common">Channel catfish</name>
    <name type="synonym">Silurus punctatus</name>
    <dbReference type="NCBI Taxonomy" id="7998"/>
    <lineage>
        <taxon>Eukaryota</taxon>
        <taxon>Metazoa</taxon>
        <taxon>Chordata</taxon>
        <taxon>Craniata</taxon>
        <taxon>Vertebrata</taxon>
        <taxon>Euteleostomi</taxon>
        <taxon>Actinopterygii</taxon>
        <taxon>Neopterygii</taxon>
        <taxon>Teleostei</taxon>
        <taxon>Ostariophysi</taxon>
        <taxon>Siluriformes</taxon>
        <taxon>Ictaluridae</taxon>
        <taxon>Ictalurus</taxon>
    </lineage>
</organism>
<dbReference type="Pfam" id="PF13516">
    <property type="entry name" value="LRR_6"/>
    <property type="match status" value="12"/>
</dbReference>
<feature type="compositionally biased region" description="Polar residues" evidence="7">
    <location>
        <begin position="112"/>
        <end position="134"/>
    </location>
</feature>
<evidence type="ECO:0000256" key="3">
    <source>
        <dbReference type="ARBA" id="ARBA00022614"/>
    </source>
</evidence>
<feature type="compositionally biased region" description="Polar residues" evidence="7">
    <location>
        <begin position="56"/>
        <end position="77"/>
    </location>
</feature>
<accession>A0A9F7RQJ7</accession>
<sequence>MSEECEKLRISEMSLQEEQHKIQSVTVERSNSPEPSCVSLKSDWSMTEPIKFKDGTASTKSGTVERSNSPVSSCVSFKSDQSLPIPLDFKGGTSSVESETKERRLSPVSSCVSYKSDHSMSTPLSFKDGTSSVERNQKQKPKIDCRNQMESIFKELEHKVITLLKNELNRFKKLLSADFPACSEEEEEEEDLHCFREGVLKITLHILKNMKQKDLAHTLQIKLASVYQRKLKSRLLDKCKRINEGISQHGTLTLLNQIYTELYVTEGGSGDVNKEHEVRQIETASRRPAAEETPIKCNDLFKDKSIRSVLTKGVAGIGKTVSVQKLILDWAEGKANQDVIFMFPLPFRELNLVTQGTFSLMSLLHQFFPEIKDLEVIDSDTYKVLFIFDGLDECRLPLNFQKNEMLSDVTETVSVDVLLTNLIKGNLLPSAHLWITTRPAAANQIPPECVAQVTEVRGFSDPQKEEYFRKRISDQSLSNKIITHMKSSRSLYIMCHIPVFCWISATVLERMLGEAEIGEIPKTLTQMFTHFLIFQIKHKDQKYHQKCDLDLPQARESILALGKLAFQQLEKGNLIFYEEDLRECGIDVREVAVYSGVCTQIFRAESGLHLGKMFSFVHLSVQEFLAALYAFLCFLDKNPTKEQTTDLSGLLNISEMSDFLKSAVDQALQSDNGHLDLFLRFLLGLSVESNQELIRGLLTHKGNSSDCQKDIVEYIKFKFEHNPSPERSINLFYCLNELHDDSLVKEIQSYMSSGRLSEAELSPAQWSALVFVLLTSEEDLEVFELQKFIKSDECFKRLLPVVREATRILVSECNLTERSCSALHTVLSSESSKLTEVDLSSNPLEDSGVKLLCAGLKSPNCKLEKLRLSDCSITEEGYAALAEALKSSHLIELDLRGNDPGASGVKLLTDVLQDPHCTLETLSLLKSEAEEACASLTEVLGPNPLLQRELDLSGKISGDSGVKQLSALLKDPHCRPERLRLSKSGITERGCTDLISALTANPSHLTELDLSENTLGNPGVEKISTLLKSSSCKLQKLVLSDCNITEKGYTALAKALKSNPSSHLINLDLRGNDPGASGMTEIRSLMNDTKCKMTLRLLKRPDAQKAYDYLSEVLGINPILQTDLDLSGKIEGDSGVEQLSALLKDLLKDPHCRPEKLQLSECNLTEKGCSAPLTALRSESSTLIELNLSKNRIQDSGVKLLSAVLKNKDCKLETVRLSECNLTERSCSALQTVLSSESSKLTEVDLSSNPLEDSGVKLLCAGLKSPNCNLEKLRLSDCSITEEGYAALAEALKSSHLIELDLRGNDPGASGVKLLTDVLLDPHCTLETLRLLKSADAEKACDFLTEVLGKNPLLQRELDRSGKIKGDSGVKQLSVLLEDSHCRPEKLMLKGCDVTEEGCSALTSSFHSNPAHIREMDLSENKCGNSGVQKLCALLQHQPCNLQILRLSDCSITEEGYAALAEALKSSHLIELDLRGNDPGASGVKLLTDVLLDPHYTLETLRLLKSADAEEAYKCLTDIFRRNSLLHTELDLNNNTPEHVKVKHLSALLQDPHYRLQKLTLWNSVNEKSCTDLASALCTNPSHIRVLDLSGCELGDSGVKKLCDLLKKHECKLETLLLWKSVNEKSCTDLASALCTNPSHIRELDLSWCRLGDSGVRKLCDLLKKHECKLEKLQLCNSLSGKSCTDLVSALCTNPSHIRELDLSGCEVGDSGVEKLCDLLEKHECKLETLLLYDCRVTDRDCAALTAALKLNSSHLKDLDLRCNKLGNSVTQFEELLKHSGGQIRYN</sequence>
<evidence type="ECO:0000256" key="6">
    <source>
        <dbReference type="ARBA" id="ARBA00022840"/>
    </source>
</evidence>
<keyword evidence="2" id="KW-0963">Cytoplasm</keyword>
<evidence type="ECO:0000313" key="9">
    <source>
        <dbReference type="Proteomes" id="UP000221080"/>
    </source>
</evidence>
<gene>
    <name evidence="10" type="primary">LOC124626087</name>
</gene>
<dbReference type="GO" id="GO:0005524">
    <property type="term" value="F:ATP binding"/>
    <property type="evidence" value="ECO:0007669"/>
    <property type="project" value="UniProtKB-KW"/>
</dbReference>
<dbReference type="InterPro" id="IPR051261">
    <property type="entry name" value="NLR"/>
</dbReference>
<evidence type="ECO:0000259" key="8">
    <source>
        <dbReference type="PROSITE" id="PS50837"/>
    </source>
</evidence>
<dbReference type="Proteomes" id="UP000221080">
    <property type="component" value="Chromosome 14"/>
</dbReference>
<dbReference type="SMART" id="SM00367">
    <property type="entry name" value="LRR_CC"/>
    <property type="match status" value="10"/>
</dbReference>
<dbReference type="PROSITE" id="PS50837">
    <property type="entry name" value="NACHT"/>
    <property type="match status" value="1"/>
</dbReference>
<feature type="region of interest" description="Disordered" evidence="7">
    <location>
        <begin position="52"/>
        <end position="77"/>
    </location>
</feature>
<evidence type="ECO:0000256" key="7">
    <source>
        <dbReference type="SAM" id="MobiDB-lite"/>
    </source>
</evidence>
<dbReference type="InterPro" id="IPR007111">
    <property type="entry name" value="NACHT_NTPase"/>
</dbReference>
<dbReference type="InterPro" id="IPR006553">
    <property type="entry name" value="Leu-rich_rpt_Cys-con_subtyp"/>
</dbReference>
<reference evidence="9" key="1">
    <citation type="journal article" date="2016" name="Nat. Commun.">
        <title>The channel catfish genome sequence provides insights into the evolution of scale formation in teleosts.</title>
        <authorList>
            <person name="Liu Z."/>
            <person name="Liu S."/>
            <person name="Yao J."/>
            <person name="Bao L."/>
            <person name="Zhang J."/>
            <person name="Li Y."/>
            <person name="Jiang C."/>
            <person name="Sun L."/>
            <person name="Wang R."/>
            <person name="Zhang Y."/>
            <person name="Zhou T."/>
            <person name="Zeng Q."/>
            <person name="Fu Q."/>
            <person name="Gao S."/>
            <person name="Li N."/>
            <person name="Koren S."/>
            <person name="Jiang Y."/>
            <person name="Zimin A."/>
            <person name="Xu P."/>
            <person name="Phillippy A.M."/>
            <person name="Geng X."/>
            <person name="Song L."/>
            <person name="Sun F."/>
            <person name="Li C."/>
            <person name="Wang X."/>
            <person name="Chen A."/>
            <person name="Jin Y."/>
            <person name="Yuan Z."/>
            <person name="Yang Y."/>
            <person name="Tan S."/>
            <person name="Peatman E."/>
            <person name="Lu J."/>
            <person name="Qin Z."/>
            <person name="Dunham R."/>
            <person name="Li Z."/>
            <person name="Sonstegard T."/>
            <person name="Feng J."/>
            <person name="Danzmann R.G."/>
            <person name="Schroeder S."/>
            <person name="Scheffler B."/>
            <person name="Duke M.V."/>
            <person name="Ballard L."/>
            <person name="Kucuktas H."/>
            <person name="Kaltenboeck L."/>
            <person name="Liu H."/>
            <person name="Armbruster J."/>
            <person name="Xie Y."/>
            <person name="Kirby M.L."/>
            <person name="Tian Y."/>
            <person name="Flanagan M.E."/>
            <person name="Mu W."/>
            <person name="Waldbieser G.C."/>
        </authorList>
    </citation>
    <scope>NUCLEOTIDE SEQUENCE [LARGE SCALE GENOMIC DNA]</scope>
    <source>
        <strain evidence="9">SDA103</strain>
    </source>
</reference>
<evidence type="ECO:0000256" key="5">
    <source>
        <dbReference type="ARBA" id="ARBA00022741"/>
    </source>
</evidence>
<dbReference type="SUPFAM" id="SSF52047">
    <property type="entry name" value="RNI-like"/>
    <property type="match status" value="4"/>
</dbReference>
<dbReference type="Pfam" id="PF17779">
    <property type="entry name" value="WHD_NOD2"/>
    <property type="match status" value="1"/>
</dbReference>
<dbReference type="GO" id="GO:0005737">
    <property type="term" value="C:cytoplasm"/>
    <property type="evidence" value="ECO:0007669"/>
    <property type="project" value="UniProtKB-SubCell"/>
</dbReference>
<evidence type="ECO:0000256" key="2">
    <source>
        <dbReference type="ARBA" id="ARBA00022490"/>
    </source>
</evidence>
<dbReference type="Pfam" id="PF05729">
    <property type="entry name" value="NACHT"/>
    <property type="match status" value="1"/>
</dbReference>
<feature type="region of interest" description="Disordered" evidence="7">
    <location>
        <begin position="112"/>
        <end position="141"/>
    </location>
</feature>
<protein>
    <submittedName>
        <fullName evidence="10">NACHT, LRR and PYD domains-containing protein 12 isoform X1</fullName>
    </submittedName>
</protein>
<dbReference type="SMART" id="SM00368">
    <property type="entry name" value="LRR_RI"/>
    <property type="match status" value="24"/>
</dbReference>